<proteinExistence type="predicted"/>
<evidence type="ECO:0000313" key="6">
    <source>
        <dbReference type="Proteomes" id="UP000799302"/>
    </source>
</evidence>
<dbReference type="SMART" id="SM00066">
    <property type="entry name" value="GAL4"/>
    <property type="match status" value="1"/>
</dbReference>
<feature type="region of interest" description="Disordered" evidence="3">
    <location>
        <begin position="1"/>
        <end position="70"/>
    </location>
</feature>
<dbReference type="InterPro" id="IPR001138">
    <property type="entry name" value="Zn2Cys6_DnaBD"/>
</dbReference>
<dbReference type="PROSITE" id="PS00463">
    <property type="entry name" value="ZN2_CY6_FUNGAL_1"/>
    <property type="match status" value="1"/>
</dbReference>
<feature type="compositionally biased region" description="Polar residues" evidence="3">
    <location>
        <begin position="12"/>
        <end position="31"/>
    </location>
</feature>
<dbReference type="InterPro" id="IPR007219">
    <property type="entry name" value="XnlR_reg_dom"/>
</dbReference>
<name>A0A6A6TWQ8_9PEZI</name>
<sequence>MDPPRLPDHLSMFQQPTDISPQAQASITSPTLKVENDATTHSASSSAAKKKRKRTSMDSTNGPFAEIDSILSQKRKPREKTACHPCRKRKVGCDRKQPCQTCIERRHPEVCIYENTSDQPQTLLSPYYNSHGSPTIGGSTSDNVTVPRGYLDQLMMRIDGLEHSVRELTSDIRAVLSNSTTNGFSKSPVMESRMLDRPLETEDARRTRDGIHTNNPMTGQTVHLGGNSVPALLMSLAKNQETDMSYADQIDWRELVNGAILPLLGLDNESATYPFIDLWSTPEGVLTKMQRLTEVLPSEADCKIYFANYIRISQAVFPGVADIKEFEEQLLAFYLRRAQEPLETAITEQSIYGKRLTWIALLFAVLASGCHFSDNLDRKGRELTSKVFVCCSFECLRLSNFLSNPNLECIQAMVVFLNTLLNLYQAGVVWGMLGLTIRLAQSLGLHQRCSPNVPLALQNKRAKIWWSVIWQDSLVSITYDRAGTAMALDGLLHLPPEYDLEPGQWNYERCMYALCTFNLNILRDRQTSQDPHYLLIRMSEREREIEGIMANAVDTMRDFSLCHTFKDRGQHYIFKLHKSYICSELCRPAISPGANKNSELARRMRQTCITNLVATVDAWISVYNVSGMTHRSWPAMHRALSCALLLGVLKEVDRDPTTRQLLLEFLRVLEDVTRGINMSEIMPPLQRSMLWLRKLSQSSPLSTSSSPAIPSLGSEDSPYALIDRMMWPPSEPTP</sequence>
<dbReference type="GO" id="GO:0000981">
    <property type="term" value="F:DNA-binding transcription factor activity, RNA polymerase II-specific"/>
    <property type="evidence" value="ECO:0007669"/>
    <property type="project" value="InterPro"/>
</dbReference>
<evidence type="ECO:0000313" key="5">
    <source>
        <dbReference type="EMBL" id="KAF2664535.1"/>
    </source>
</evidence>
<dbReference type="Pfam" id="PF00172">
    <property type="entry name" value="Zn_clus"/>
    <property type="match status" value="1"/>
</dbReference>
<dbReference type="Pfam" id="PF04082">
    <property type="entry name" value="Fungal_trans"/>
    <property type="match status" value="1"/>
</dbReference>
<evidence type="ECO:0000256" key="3">
    <source>
        <dbReference type="SAM" id="MobiDB-lite"/>
    </source>
</evidence>
<dbReference type="CDD" id="cd00067">
    <property type="entry name" value="GAL4"/>
    <property type="match status" value="1"/>
</dbReference>
<dbReference type="InterPro" id="IPR036864">
    <property type="entry name" value="Zn2-C6_fun-type_DNA-bd_sf"/>
</dbReference>
<protein>
    <recommendedName>
        <fullName evidence="4">Zn(2)-C6 fungal-type domain-containing protein</fullName>
    </recommendedName>
</protein>
<dbReference type="CDD" id="cd12148">
    <property type="entry name" value="fungal_TF_MHR"/>
    <property type="match status" value="1"/>
</dbReference>
<evidence type="ECO:0000256" key="2">
    <source>
        <dbReference type="ARBA" id="ARBA00023242"/>
    </source>
</evidence>
<keyword evidence="2" id="KW-0539">Nucleus</keyword>
<evidence type="ECO:0000256" key="1">
    <source>
        <dbReference type="ARBA" id="ARBA00022723"/>
    </source>
</evidence>
<dbReference type="EMBL" id="MU004242">
    <property type="protein sequence ID" value="KAF2664535.1"/>
    <property type="molecule type" value="Genomic_DNA"/>
</dbReference>
<dbReference type="OrthoDB" id="1747771at2759"/>
<dbReference type="InterPro" id="IPR004507">
    <property type="entry name" value="UbiX-like"/>
</dbReference>
<dbReference type="GO" id="GO:0006351">
    <property type="term" value="P:DNA-templated transcription"/>
    <property type="evidence" value="ECO:0007669"/>
    <property type="project" value="InterPro"/>
</dbReference>
<reference evidence="5" key="1">
    <citation type="journal article" date="2020" name="Stud. Mycol.">
        <title>101 Dothideomycetes genomes: a test case for predicting lifestyles and emergence of pathogens.</title>
        <authorList>
            <person name="Haridas S."/>
            <person name="Albert R."/>
            <person name="Binder M."/>
            <person name="Bloem J."/>
            <person name="Labutti K."/>
            <person name="Salamov A."/>
            <person name="Andreopoulos B."/>
            <person name="Baker S."/>
            <person name="Barry K."/>
            <person name="Bills G."/>
            <person name="Bluhm B."/>
            <person name="Cannon C."/>
            <person name="Castanera R."/>
            <person name="Culley D."/>
            <person name="Daum C."/>
            <person name="Ezra D."/>
            <person name="Gonzalez J."/>
            <person name="Henrissat B."/>
            <person name="Kuo A."/>
            <person name="Liang C."/>
            <person name="Lipzen A."/>
            <person name="Lutzoni F."/>
            <person name="Magnuson J."/>
            <person name="Mondo S."/>
            <person name="Nolan M."/>
            <person name="Ohm R."/>
            <person name="Pangilinan J."/>
            <person name="Park H.-J."/>
            <person name="Ramirez L."/>
            <person name="Alfaro M."/>
            <person name="Sun H."/>
            <person name="Tritt A."/>
            <person name="Yoshinaga Y."/>
            <person name="Zwiers L.-H."/>
            <person name="Turgeon B."/>
            <person name="Goodwin S."/>
            <person name="Spatafora J."/>
            <person name="Crous P."/>
            <person name="Grigoriev I."/>
        </authorList>
    </citation>
    <scope>NUCLEOTIDE SEQUENCE</scope>
    <source>
        <strain evidence="5">CBS 115976</strain>
    </source>
</reference>
<keyword evidence="6" id="KW-1185">Reference proteome</keyword>
<dbReference type="GO" id="GO:0008270">
    <property type="term" value="F:zinc ion binding"/>
    <property type="evidence" value="ECO:0007669"/>
    <property type="project" value="InterPro"/>
</dbReference>
<dbReference type="AlphaFoldDB" id="A0A6A6TWQ8"/>
<dbReference type="GO" id="GO:0003677">
    <property type="term" value="F:DNA binding"/>
    <property type="evidence" value="ECO:0007669"/>
    <property type="project" value="InterPro"/>
</dbReference>
<gene>
    <name evidence="5" type="ORF">BT63DRAFT_429296</name>
</gene>
<dbReference type="PROSITE" id="PS50048">
    <property type="entry name" value="ZN2_CY6_FUNGAL_2"/>
    <property type="match status" value="1"/>
</dbReference>
<dbReference type="PANTHER" id="PTHR43374">
    <property type="entry name" value="FLAVIN PRENYLTRANSFERASE"/>
    <property type="match status" value="1"/>
</dbReference>
<dbReference type="SMART" id="SM00906">
    <property type="entry name" value="Fungal_trans"/>
    <property type="match status" value="1"/>
</dbReference>
<keyword evidence="1" id="KW-0479">Metal-binding</keyword>
<dbReference type="SUPFAM" id="SSF57701">
    <property type="entry name" value="Zn2/Cys6 DNA-binding domain"/>
    <property type="match status" value="1"/>
</dbReference>
<feature type="domain" description="Zn(2)-C6 fungal-type" evidence="4">
    <location>
        <begin position="82"/>
        <end position="113"/>
    </location>
</feature>
<dbReference type="Gene3D" id="4.10.240.10">
    <property type="entry name" value="Zn(2)-C6 fungal-type DNA-binding domain"/>
    <property type="match status" value="1"/>
</dbReference>
<dbReference type="GO" id="GO:0016831">
    <property type="term" value="F:carboxy-lyase activity"/>
    <property type="evidence" value="ECO:0007669"/>
    <property type="project" value="TreeGrafter"/>
</dbReference>
<dbReference type="Proteomes" id="UP000799302">
    <property type="component" value="Unassembled WGS sequence"/>
</dbReference>
<organism evidence="5 6">
    <name type="scientific">Microthyrium microscopicum</name>
    <dbReference type="NCBI Taxonomy" id="703497"/>
    <lineage>
        <taxon>Eukaryota</taxon>
        <taxon>Fungi</taxon>
        <taxon>Dikarya</taxon>
        <taxon>Ascomycota</taxon>
        <taxon>Pezizomycotina</taxon>
        <taxon>Dothideomycetes</taxon>
        <taxon>Dothideomycetes incertae sedis</taxon>
        <taxon>Microthyriales</taxon>
        <taxon>Microthyriaceae</taxon>
        <taxon>Microthyrium</taxon>
    </lineage>
</organism>
<evidence type="ECO:0000259" key="4">
    <source>
        <dbReference type="PROSITE" id="PS50048"/>
    </source>
</evidence>
<accession>A0A6A6TWQ8</accession>
<dbReference type="PANTHER" id="PTHR43374:SF1">
    <property type="entry name" value="FLAVIN PRENYLTRANSFERASE PAD1, MITOCHONDRIAL"/>
    <property type="match status" value="1"/>
</dbReference>